<protein>
    <recommendedName>
        <fullName evidence="3">Protein kinase domain-containing protein</fullName>
    </recommendedName>
</protein>
<dbReference type="Proteomes" id="UP000218711">
    <property type="component" value="Unassembled WGS sequence"/>
</dbReference>
<comment type="caution">
    <text evidence="1">The sequence shown here is derived from an EMBL/GenBank/DDBJ whole genome shotgun (WGS) entry which is preliminary data.</text>
</comment>
<reference evidence="1 2" key="1">
    <citation type="submission" date="2014-12" db="EMBL/GenBank/DDBJ databases">
        <title>Draft genome sequences of 10 type strains of Lactococcus.</title>
        <authorList>
            <person name="Sun Z."/>
            <person name="Zhong Z."/>
            <person name="Liu W."/>
            <person name="Zhang W."/>
            <person name="Zhang H."/>
        </authorList>
    </citation>
    <scope>NUCLEOTIDE SEQUENCE [LARGE SCALE GENOMIC DNA]</scope>
    <source>
        <strain evidence="1 2">DSM 21502</strain>
    </source>
</reference>
<proteinExistence type="predicted"/>
<evidence type="ECO:0008006" key="3">
    <source>
        <dbReference type="Google" id="ProtNLM"/>
    </source>
</evidence>
<dbReference type="RefSeq" id="WP_257013552.1">
    <property type="nucleotide sequence ID" value="NZ_JXKC01000010.1"/>
</dbReference>
<name>A0A2A5SR99_LACLC</name>
<organism evidence="1 2">
    <name type="scientific">Lactococcus cremoris subsp. tructae</name>
    <dbReference type="NCBI Taxonomy" id="542833"/>
    <lineage>
        <taxon>Bacteria</taxon>
        <taxon>Bacillati</taxon>
        <taxon>Bacillota</taxon>
        <taxon>Bacilli</taxon>
        <taxon>Lactobacillales</taxon>
        <taxon>Streptococcaceae</taxon>
        <taxon>Lactococcus</taxon>
    </lineage>
</organism>
<accession>A0A2A5SR99</accession>
<evidence type="ECO:0000313" key="2">
    <source>
        <dbReference type="Proteomes" id="UP000218711"/>
    </source>
</evidence>
<dbReference type="AlphaFoldDB" id="A0A2A5SR99"/>
<dbReference type="EMBL" id="JXKC01000010">
    <property type="protein sequence ID" value="PCS17192.1"/>
    <property type="molecule type" value="Genomic_DNA"/>
</dbReference>
<sequence>MNEKNRLNDLDLTKIIRQNNGGNIYFGTLKNQKIIVKESRANILTFVNLKSEELRENEFFMRELLNSADFLQPIEKFSAWINHYYVYKFIE</sequence>
<gene>
    <name evidence="1" type="ORF">RU92_GL000762</name>
</gene>
<evidence type="ECO:0000313" key="1">
    <source>
        <dbReference type="EMBL" id="PCS17192.1"/>
    </source>
</evidence>